<keyword evidence="7" id="KW-1185">Reference proteome</keyword>
<dbReference type="GO" id="GO:0006412">
    <property type="term" value="P:translation"/>
    <property type="evidence" value="ECO:0007669"/>
    <property type="project" value="UniProtKB-KW"/>
</dbReference>
<evidence type="ECO:0000256" key="4">
    <source>
        <dbReference type="PIRNR" id="PIRNR006181"/>
    </source>
</evidence>
<dbReference type="AlphaFoldDB" id="A0A1I1GSX9"/>
<sequence>MAKKKKDKKTLPELVLEKHKVAFEPLHLNALDLTPEEKAEKFSALGIQESDIYKTLAAKGDKTGPIVAVVPLTERLDMKKFAAVSGNKKAHMLPVKELEKTTGYVHGANNPVGIWQNKHFPIYIDQHAKDADFILVSAGELGRSDKLNPRELSEMLKASFEDLTES</sequence>
<evidence type="ECO:0000256" key="1">
    <source>
        <dbReference type="ARBA" id="ARBA00009798"/>
    </source>
</evidence>
<dbReference type="GO" id="GO:0002161">
    <property type="term" value="F:aminoacyl-tRNA deacylase activity"/>
    <property type="evidence" value="ECO:0007669"/>
    <property type="project" value="InterPro"/>
</dbReference>
<dbReference type="OrthoDB" id="9809296at2"/>
<dbReference type="PIRSF" id="PIRSF006181">
    <property type="entry name" value="EbsC_YbaK"/>
    <property type="match status" value="1"/>
</dbReference>
<keyword evidence="2 4" id="KW-0648">Protein biosynthesis</keyword>
<dbReference type="EC" id="4.2.-.-" evidence="4"/>
<dbReference type="STRING" id="283737.SAMN05660453_1182"/>
<protein>
    <recommendedName>
        <fullName evidence="4">Cys-tRNA(Pro)/Cys-tRNA(Cys) deacylase</fullName>
        <ecNumber evidence="4">4.2.-.-</ecNumber>
    </recommendedName>
</protein>
<dbReference type="RefSeq" id="WP_091502967.1">
    <property type="nucleotide sequence ID" value="NZ_FOLI01000006.1"/>
</dbReference>
<dbReference type="InterPro" id="IPR036754">
    <property type="entry name" value="YbaK/aa-tRNA-synt-asso_dom_sf"/>
</dbReference>
<dbReference type="PANTHER" id="PTHR30411">
    <property type="entry name" value="CYTOPLASMIC PROTEIN"/>
    <property type="match status" value="1"/>
</dbReference>
<dbReference type="EMBL" id="FOLI01000006">
    <property type="protein sequence ID" value="SFC14919.1"/>
    <property type="molecule type" value="Genomic_DNA"/>
</dbReference>
<evidence type="ECO:0000256" key="2">
    <source>
        <dbReference type="ARBA" id="ARBA00022917"/>
    </source>
</evidence>
<dbReference type="InterPro" id="IPR007214">
    <property type="entry name" value="YbaK/aa-tRNA-synth-assoc-dom"/>
</dbReference>
<name>A0A1I1GSX9_9LACO</name>
<dbReference type="SUPFAM" id="SSF55826">
    <property type="entry name" value="YbaK/ProRS associated domain"/>
    <property type="match status" value="1"/>
</dbReference>
<dbReference type="Proteomes" id="UP000199376">
    <property type="component" value="Unassembled WGS sequence"/>
</dbReference>
<evidence type="ECO:0000256" key="3">
    <source>
        <dbReference type="ARBA" id="ARBA00023239"/>
    </source>
</evidence>
<organism evidence="6 7">
    <name type="scientific">Fructobacillus durionis</name>
    <dbReference type="NCBI Taxonomy" id="283737"/>
    <lineage>
        <taxon>Bacteria</taxon>
        <taxon>Bacillati</taxon>
        <taxon>Bacillota</taxon>
        <taxon>Bacilli</taxon>
        <taxon>Lactobacillales</taxon>
        <taxon>Lactobacillaceae</taxon>
        <taxon>Fructobacillus</taxon>
    </lineage>
</organism>
<dbReference type="CDD" id="cd00002">
    <property type="entry name" value="YbaK_deacylase"/>
    <property type="match status" value="1"/>
</dbReference>
<dbReference type="GO" id="GO:0016829">
    <property type="term" value="F:lyase activity"/>
    <property type="evidence" value="ECO:0007669"/>
    <property type="project" value="UniProtKB-KW"/>
</dbReference>
<dbReference type="InterPro" id="IPR004369">
    <property type="entry name" value="Prolyl-tRNA_editing_YbaK/EbsC"/>
</dbReference>
<gene>
    <name evidence="6" type="ORF">SAMN05660453_1182</name>
</gene>
<proteinExistence type="inferred from homology"/>
<dbReference type="PANTHER" id="PTHR30411:SF0">
    <property type="entry name" value="CYS-TRNA(PRO)_CYS-TRNA(CYS) DEACYLASE YBAK"/>
    <property type="match status" value="1"/>
</dbReference>
<accession>A0A1I1GSX9</accession>
<reference evidence="7" key="1">
    <citation type="submission" date="2016-10" db="EMBL/GenBank/DDBJ databases">
        <authorList>
            <person name="Varghese N."/>
            <person name="Submissions S."/>
        </authorList>
    </citation>
    <scope>NUCLEOTIDE SEQUENCE [LARGE SCALE GENOMIC DNA]</scope>
    <source>
        <strain evidence="7">DSM 19113</strain>
    </source>
</reference>
<evidence type="ECO:0000259" key="5">
    <source>
        <dbReference type="Pfam" id="PF04073"/>
    </source>
</evidence>
<feature type="domain" description="YbaK/aminoacyl-tRNA synthetase-associated" evidence="5">
    <location>
        <begin position="43"/>
        <end position="152"/>
    </location>
</feature>
<keyword evidence="3 4" id="KW-0456">Lyase</keyword>
<dbReference type="Pfam" id="PF04073">
    <property type="entry name" value="tRNA_edit"/>
    <property type="match status" value="1"/>
</dbReference>
<comment type="similarity">
    <text evidence="1 4">Belongs to the prolyl-tRNA editing family. YbaK/EbsC subfamily.</text>
</comment>
<evidence type="ECO:0000313" key="6">
    <source>
        <dbReference type="EMBL" id="SFC14919.1"/>
    </source>
</evidence>
<dbReference type="Gene3D" id="3.90.960.10">
    <property type="entry name" value="YbaK/aminoacyl-tRNA synthetase-associated domain"/>
    <property type="match status" value="1"/>
</dbReference>
<evidence type="ECO:0000313" key="7">
    <source>
        <dbReference type="Proteomes" id="UP000199376"/>
    </source>
</evidence>